<evidence type="ECO:0000256" key="2">
    <source>
        <dbReference type="ARBA" id="ARBA00005466"/>
    </source>
</evidence>
<dbReference type="InterPro" id="IPR016166">
    <property type="entry name" value="FAD-bd_PCMH"/>
</dbReference>
<dbReference type="Gene3D" id="3.30.465.10">
    <property type="match status" value="1"/>
</dbReference>
<dbReference type="InterPro" id="IPR050416">
    <property type="entry name" value="FAD-linked_Oxidoreductase"/>
</dbReference>
<keyword evidence="5" id="KW-0560">Oxidoreductase</keyword>
<dbReference type="InterPro" id="IPR006094">
    <property type="entry name" value="Oxid_FAD_bind_N"/>
</dbReference>
<feature type="signal peptide" evidence="6">
    <location>
        <begin position="1"/>
        <end position="22"/>
    </location>
</feature>
<dbReference type="Pfam" id="PF01565">
    <property type="entry name" value="FAD_binding_4"/>
    <property type="match status" value="1"/>
</dbReference>
<reference evidence="8" key="2">
    <citation type="journal article" date="2023" name="IMA Fungus">
        <title>Comparative genomic study of the Penicillium genus elucidates a diverse pangenome and 15 lateral gene transfer events.</title>
        <authorList>
            <person name="Petersen C."/>
            <person name="Sorensen T."/>
            <person name="Nielsen M.R."/>
            <person name="Sondergaard T.E."/>
            <person name="Sorensen J.L."/>
            <person name="Fitzpatrick D.A."/>
            <person name="Frisvad J.C."/>
            <person name="Nielsen K.L."/>
        </authorList>
    </citation>
    <scope>NUCLEOTIDE SEQUENCE</scope>
    <source>
        <strain evidence="8">IBT 29495</strain>
    </source>
</reference>
<keyword evidence="3" id="KW-0285">Flavoprotein</keyword>
<accession>A0A9X0C877</accession>
<organism evidence="8 9">
    <name type="scientific">Penicillium fimorum</name>
    <dbReference type="NCBI Taxonomy" id="1882269"/>
    <lineage>
        <taxon>Eukaryota</taxon>
        <taxon>Fungi</taxon>
        <taxon>Dikarya</taxon>
        <taxon>Ascomycota</taxon>
        <taxon>Pezizomycotina</taxon>
        <taxon>Eurotiomycetes</taxon>
        <taxon>Eurotiomycetidae</taxon>
        <taxon>Eurotiales</taxon>
        <taxon>Aspergillaceae</taxon>
        <taxon>Penicillium</taxon>
    </lineage>
</organism>
<comment type="cofactor">
    <cofactor evidence="1">
        <name>FAD</name>
        <dbReference type="ChEBI" id="CHEBI:57692"/>
    </cofactor>
</comment>
<dbReference type="EMBL" id="JAPWDS010000002">
    <property type="protein sequence ID" value="KAJ5512748.1"/>
    <property type="molecule type" value="Genomic_DNA"/>
</dbReference>
<dbReference type="OrthoDB" id="415825at2759"/>
<dbReference type="InterPro" id="IPR036318">
    <property type="entry name" value="FAD-bd_PCMH-like_sf"/>
</dbReference>
<evidence type="ECO:0000256" key="3">
    <source>
        <dbReference type="ARBA" id="ARBA00022630"/>
    </source>
</evidence>
<gene>
    <name evidence="8" type="ORF">N7463_002300</name>
</gene>
<keyword evidence="9" id="KW-1185">Reference proteome</keyword>
<dbReference type="Gene3D" id="3.40.462.20">
    <property type="match status" value="1"/>
</dbReference>
<dbReference type="GO" id="GO:0071949">
    <property type="term" value="F:FAD binding"/>
    <property type="evidence" value="ECO:0007669"/>
    <property type="project" value="InterPro"/>
</dbReference>
<dbReference type="Proteomes" id="UP001149954">
    <property type="component" value="Unassembled WGS sequence"/>
</dbReference>
<evidence type="ECO:0000313" key="9">
    <source>
        <dbReference type="Proteomes" id="UP001149954"/>
    </source>
</evidence>
<dbReference type="SUPFAM" id="SSF56176">
    <property type="entry name" value="FAD-binding/transporter-associated domain-like"/>
    <property type="match status" value="1"/>
</dbReference>
<dbReference type="AlphaFoldDB" id="A0A9X0C877"/>
<evidence type="ECO:0000313" key="8">
    <source>
        <dbReference type="EMBL" id="KAJ5512748.1"/>
    </source>
</evidence>
<proteinExistence type="inferred from homology"/>
<feature type="domain" description="FAD-binding PCMH-type" evidence="7">
    <location>
        <begin position="70"/>
        <end position="240"/>
    </location>
</feature>
<keyword evidence="6" id="KW-0732">Signal</keyword>
<protein>
    <recommendedName>
        <fullName evidence="7">FAD-binding PCMH-type domain-containing protein</fullName>
    </recommendedName>
</protein>
<evidence type="ECO:0000256" key="6">
    <source>
        <dbReference type="SAM" id="SignalP"/>
    </source>
</evidence>
<evidence type="ECO:0000259" key="7">
    <source>
        <dbReference type="PROSITE" id="PS51387"/>
    </source>
</evidence>
<evidence type="ECO:0000256" key="1">
    <source>
        <dbReference type="ARBA" id="ARBA00001974"/>
    </source>
</evidence>
<evidence type="ECO:0000256" key="5">
    <source>
        <dbReference type="ARBA" id="ARBA00023002"/>
    </source>
</evidence>
<dbReference type="PANTHER" id="PTHR42973:SF39">
    <property type="entry name" value="FAD-BINDING PCMH-TYPE DOMAIN-CONTAINING PROTEIN"/>
    <property type="match status" value="1"/>
</dbReference>
<dbReference type="PROSITE" id="PS51387">
    <property type="entry name" value="FAD_PCMH"/>
    <property type="match status" value="1"/>
</dbReference>
<dbReference type="PANTHER" id="PTHR42973">
    <property type="entry name" value="BINDING OXIDOREDUCTASE, PUTATIVE (AFU_ORTHOLOGUE AFUA_1G17690)-RELATED"/>
    <property type="match status" value="1"/>
</dbReference>
<comment type="caution">
    <text evidence="8">The sequence shown here is derived from an EMBL/GenBank/DDBJ whole genome shotgun (WGS) entry which is preliminary data.</text>
</comment>
<reference evidence="8" key="1">
    <citation type="submission" date="2022-12" db="EMBL/GenBank/DDBJ databases">
        <authorList>
            <person name="Petersen C."/>
        </authorList>
    </citation>
    <scope>NUCLEOTIDE SEQUENCE</scope>
    <source>
        <strain evidence="8">IBT 29495</strain>
    </source>
</reference>
<evidence type="ECO:0000256" key="4">
    <source>
        <dbReference type="ARBA" id="ARBA00022827"/>
    </source>
</evidence>
<name>A0A9X0C877_9EURO</name>
<sequence length="792" mass="88252">MVRFGVPRALSVLLAVIQTVSSTPLSTKHLSRADTSSYNDPVWPPTLNGQIYGTSWPEFANKTERWSSYKAPTFDEVFLPENENDLSLGLAFMSSKNMSWLARSGGHGYSPTLQSIQDGVLVNLENFNHVEVQSDGTVVVGTGAYFSDLVDAVGAAGRELTVGSCPCVGSTGAMLGGGLGRLQGLHGLTSDALRKVRLALWNGTIIEASEHQNQDLFWGIRGSGQNYGIVFESTYETWPATNGGVHYSADMTFAKSSIEKVMKIVNKLTKPALDDKLALIIFLSSNATTSELTMVLNIVYSGPKGMGQKYTKLFSPYSLSLEEHMLKWEELPTKAVFGLIPYSCASGPRYDLYSVNARTLNPPTWVEFGNEFEKFMQQHPAANGSSMMIETFPVQGIEALNDDYSAFPHRRYFHNIIEVIGVYTDDSVAKTVDDFLRSWRDKFAATSGYDKLHVYQNYAHDDEPLSALYGYQPWRHERLTKLKNAYDPYGFFDGTQRWVEILDPDPTQTRVGFCGSLLKKTRPVSSPPLVFFTNCQLLERLNQVTDDWASRHASRFAPAKYGLIHIWKKGWGARRVDRPPSGKSITPQGVQVRPTSSLKYLGVMLDEHLTRESQIAQCRKKAAQLIAALRSIAGMTWSVSTLHLHRMWTVVLFPQISFACSAWYTQGVYGSKSFEDRANSAFRSIQWHVLQCKDDSWTSPRRMELIRPFAVPPWWQPPATWIAPDKETAIKEHDLILRATPLYGPNSVIAYTDGSKTEREGVGALAVTSKWNATGQPTSSILESRSSAACNN</sequence>
<dbReference type="InterPro" id="IPR016169">
    <property type="entry name" value="FAD-bd_PCMH_sub2"/>
</dbReference>
<keyword evidence="4" id="KW-0274">FAD</keyword>
<dbReference type="GO" id="GO:0016491">
    <property type="term" value="F:oxidoreductase activity"/>
    <property type="evidence" value="ECO:0007669"/>
    <property type="project" value="UniProtKB-KW"/>
</dbReference>
<feature type="chain" id="PRO_5040719309" description="FAD-binding PCMH-type domain-containing protein" evidence="6">
    <location>
        <begin position="23"/>
        <end position="792"/>
    </location>
</feature>
<comment type="similarity">
    <text evidence="2">Belongs to the oxygen-dependent FAD-linked oxidoreductase family.</text>
</comment>